<reference evidence="2 3" key="1">
    <citation type="submission" date="2024-01" db="EMBL/GenBank/DDBJ databases">
        <title>The genomes of 5 underutilized Papilionoideae crops provide insights into root nodulation and disease resistanc.</title>
        <authorList>
            <person name="Jiang F."/>
        </authorList>
    </citation>
    <scope>NUCLEOTIDE SEQUENCE [LARGE SCALE GENOMIC DNA]</scope>
    <source>
        <strain evidence="2">DUOXIRENSHENG_FW03</strain>
        <tissue evidence="2">Leaves</tissue>
    </source>
</reference>
<keyword evidence="1" id="KW-1133">Transmembrane helix</keyword>
<gene>
    <name evidence="2" type="ORF">VNO78_22014</name>
</gene>
<feature type="transmembrane region" description="Helical" evidence="1">
    <location>
        <begin position="40"/>
        <end position="59"/>
    </location>
</feature>
<keyword evidence="1" id="KW-0812">Transmembrane</keyword>
<protein>
    <submittedName>
        <fullName evidence="2">Uncharacterized protein</fullName>
    </submittedName>
</protein>
<feature type="transmembrane region" description="Helical" evidence="1">
    <location>
        <begin position="71"/>
        <end position="92"/>
    </location>
</feature>
<keyword evidence="3" id="KW-1185">Reference proteome</keyword>
<dbReference type="AlphaFoldDB" id="A0AAN9XIT2"/>
<feature type="transmembrane region" description="Helical" evidence="1">
    <location>
        <begin position="12"/>
        <end position="28"/>
    </location>
</feature>
<comment type="caution">
    <text evidence="2">The sequence shown here is derived from an EMBL/GenBank/DDBJ whole genome shotgun (WGS) entry which is preliminary data.</text>
</comment>
<accession>A0AAN9XIT2</accession>
<proteinExistence type="predicted"/>
<organism evidence="2 3">
    <name type="scientific">Psophocarpus tetragonolobus</name>
    <name type="common">Winged bean</name>
    <name type="synonym">Dolichos tetragonolobus</name>
    <dbReference type="NCBI Taxonomy" id="3891"/>
    <lineage>
        <taxon>Eukaryota</taxon>
        <taxon>Viridiplantae</taxon>
        <taxon>Streptophyta</taxon>
        <taxon>Embryophyta</taxon>
        <taxon>Tracheophyta</taxon>
        <taxon>Spermatophyta</taxon>
        <taxon>Magnoliopsida</taxon>
        <taxon>eudicotyledons</taxon>
        <taxon>Gunneridae</taxon>
        <taxon>Pentapetalae</taxon>
        <taxon>rosids</taxon>
        <taxon>fabids</taxon>
        <taxon>Fabales</taxon>
        <taxon>Fabaceae</taxon>
        <taxon>Papilionoideae</taxon>
        <taxon>50 kb inversion clade</taxon>
        <taxon>NPAAA clade</taxon>
        <taxon>indigoferoid/millettioid clade</taxon>
        <taxon>Phaseoleae</taxon>
        <taxon>Psophocarpus</taxon>
    </lineage>
</organism>
<keyword evidence="1" id="KW-0472">Membrane</keyword>
<evidence type="ECO:0000256" key="1">
    <source>
        <dbReference type="SAM" id="Phobius"/>
    </source>
</evidence>
<evidence type="ECO:0000313" key="3">
    <source>
        <dbReference type="Proteomes" id="UP001386955"/>
    </source>
</evidence>
<dbReference type="Proteomes" id="UP001386955">
    <property type="component" value="Unassembled WGS sequence"/>
</dbReference>
<dbReference type="EMBL" id="JAYMYS010000005">
    <property type="protein sequence ID" value="KAK7393458.1"/>
    <property type="molecule type" value="Genomic_DNA"/>
</dbReference>
<name>A0AAN9XIT2_PSOTE</name>
<evidence type="ECO:0000313" key="2">
    <source>
        <dbReference type="EMBL" id="KAK7393458.1"/>
    </source>
</evidence>
<sequence length="115" mass="12786">MVAHGGRNSHGVVIAIMVTMAGITVFFGEKKKGKIGFQPVSFFGILINTTPLITLSSSLLPRSQTSLPLHVLWRCSLLLLVALFHEYTVPMLSVMTRRRRNLGSDLADWIEFLSM</sequence>